<evidence type="ECO:0000313" key="2">
    <source>
        <dbReference type="Proteomes" id="UP000783037"/>
    </source>
</evidence>
<name>A0A8T3V8F6_9EURY</name>
<dbReference type="AlphaFoldDB" id="A0A8T3V8F6"/>
<sequence length="173" mass="20233">MNKTEFDYKSETIREVFSDTRKICIAPKHEIMLDEGVHPGGDIFKTEDGEYIDFETQLKDFDAEELAKYVEFAENLYEKHQKKVSVYIICPKNINVNVRECPLKSDADFTIKLACSQDDICHLILNRIKNKLKNDVALDCDDINAVEMLPVMCNRHERNYFRVESIKILNMVY</sequence>
<accession>A0A8T3V8F6</accession>
<gene>
    <name evidence="1" type="ORF">E7Z79_05835</name>
</gene>
<dbReference type="RefSeq" id="WP_303739041.1">
    <property type="nucleotide sequence ID" value="NZ_SUTK01000022.1"/>
</dbReference>
<proteinExistence type="predicted"/>
<dbReference type="EMBL" id="SUTK01000022">
    <property type="protein sequence ID" value="MBE6501946.1"/>
    <property type="molecule type" value="Genomic_DNA"/>
</dbReference>
<evidence type="ECO:0000313" key="1">
    <source>
        <dbReference type="EMBL" id="MBE6501946.1"/>
    </source>
</evidence>
<comment type="caution">
    <text evidence="1">The sequence shown here is derived from an EMBL/GenBank/DDBJ whole genome shotgun (WGS) entry which is preliminary data.</text>
</comment>
<organism evidence="1 2">
    <name type="scientific">Methanobrevibacter thaueri</name>
    <dbReference type="NCBI Taxonomy" id="190975"/>
    <lineage>
        <taxon>Archaea</taxon>
        <taxon>Methanobacteriati</taxon>
        <taxon>Methanobacteriota</taxon>
        <taxon>Methanomada group</taxon>
        <taxon>Methanobacteria</taxon>
        <taxon>Methanobacteriales</taxon>
        <taxon>Methanobacteriaceae</taxon>
        <taxon>Methanobrevibacter</taxon>
    </lineage>
</organism>
<reference evidence="1" key="1">
    <citation type="submission" date="2019-04" db="EMBL/GenBank/DDBJ databases">
        <title>Evolution of Biomass-Degrading Anaerobic Consortia Revealed by Metagenomics.</title>
        <authorList>
            <person name="Peng X."/>
        </authorList>
    </citation>
    <scope>NUCLEOTIDE SEQUENCE</scope>
    <source>
        <strain evidence="1">SIG18</strain>
    </source>
</reference>
<protein>
    <submittedName>
        <fullName evidence="1">Uncharacterized protein</fullName>
    </submittedName>
</protein>
<dbReference type="Proteomes" id="UP000783037">
    <property type="component" value="Unassembled WGS sequence"/>
</dbReference>